<protein>
    <submittedName>
        <fullName evidence="2">Uncharacterized protein</fullName>
    </submittedName>
</protein>
<evidence type="ECO:0000256" key="1">
    <source>
        <dbReference type="SAM" id="MobiDB-lite"/>
    </source>
</evidence>
<sequence>MAKAETSDLSAELRTKRTIYTLGLSHLEANGVENASCAAVSVDRELVGVFRTDAKTRSPIVYQGQKPPLRPLTPDENRGGPCVENARCLLSTSACGVRMARPESVFLDASNVILHLVRLRRKEYQTKPATDHMPCIRAQRALVPARRRHWWDEEGYAGADDEPVDEVCRKLRCRCQQARGDRLSSHGLICGAADAGKADSNIASSTRCPHEKGSPGTQAAGRAGHWPWPRSPAGTLWSYRTVVSVIRCELTISPDLATALFLVNRKRQTNQPVVRTGPFSWHVGVMVLLLLASPTQDP</sequence>
<evidence type="ECO:0000313" key="2">
    <source>
        <dbReference type="EMBL" id="KAK3298931.1"/>
    </source>
</evidence>
<reference evidence="2" key="1">
    <citation type="journal article" date="2023" name="Mol. Phylogenet. Evol.">
        <title>Genome-scale phylogeny and comparative genomics of the fungal order Sordariales.</title>
        <authorList>
            <person name="Hensen N."/>
            <person name="Bonometti L."/>
            <person name="Westerberg I."/>
            <person name="Brannstrom I.O."/>
            <person name="Guillou S."/>
            <person name="Cros-Aarteil S."/>
            <person name="Calhoun S."/>
            <person name="Haridas S."/>
            <person name="Kuo A."/>
            <person name="Mondo S."/>
            <person name="Pangilinan J."/>
            <person name="Riley R."/>
            <person name="LaButti K."/>
            <person name="Andreopoulos B."/>
            <person name="Lipzen A."/>
            <person name="Chen C."/>
            <person name="Yan M."/>
            <person name="Daum C."/>
            <person name="Ng V."/>
            <person name="Clum A."/>
            <person name="Steindorff A."/>
            <person name="Ohm R.A."/>
            <person name="Martin F."/>
            <person name="Silar P."/>
            <person name="Natvig D.O."/>
            <person name="Lalanne C."/>
            <person name="Gautier V."/>
            <person name="Ament-Velasquez S.L."/>
            <person name="Kruys A."/>
            <person name="Hutchinson M.I."/>
            <person name="Powell A.J."/>
            <person name="Barry K."/>
            <person name="Miller A.N."/>
            <person name="Grigoriev I.V."/>
            <person name="Debuchy R."/>
            <person name="Gladieux P."/>
            <person name="Hiltunen Thoren M."/>
            <person name="Johannesson H."/>
        </authorList>
    </citation>
    <scope>NUCLEOTIDE SEQUENCE</scope>
    <source>
        <strain evidence="2">CBS 168.71</strain>
    </source>
</reference>
<dbReference type="RefSeq" id="XP_062662445.1">
    <property type="nucleotide sequence ID" value="XM_062802145.1"/>
</dbReference>
<keyword evidence="3" id="KW-1185">Reference proteome</keyword>
<comment type="caution">
    <text evidence="2">The sequence shown here is derived from an EMBL/GenBank/DDBJ whole genome shotgun (WGS) entry which is preliminary data.</text>
</comment>
<organism evidence="2 3">
    <name type="scientific">Chaetomium fimeti</name>
    <dbReference type="NCBI Taxonomy" id="1854472"/>
    <lineage>
        <taxon>Eukaryota</taxon>
        <taxon>Fungi</taxon>
        <taxon>Dikarya</taxon>
        <taxon>Ascomycota</taxon>
        <taxon>Pezizomycotina</taxon>
        <taxon>Sordariomycetes</taxon>
        <taxon>Sordariomycetidae</taxon>
        <taxon>Sordariales</taxon>
        <taxon>Chaetomiaceae</taxon>
        <taxon>Chaetomium</taxon>
    </lineage>
</organism>
<evidence type="ECO:0000313" key="3">
    <source>
        <dbReference type="Proteomes" id="UP001278766"/>
    </source>
</evidence>
<proteinExistence type="predicted"/>
<feature type="region of interest" description="Disordered" evidence="1">
    <location>
        <begin position="205"/>
        <end position="225"/>
    </location>
</feature>
<dbReference type="GeneID" id="87839093"/>
<dbReference type="AlphaFoldDB" id="A0AAE0HM18"/>
<dbReference type="Proteomes" id="UP001278766">
    <property type="component" value="Unassembled WGS sequence"/>
</dbReference>
<reference evidence="2" key="2">
    <citation type="submission" date="2023-06" db="EMBL/GenBank/DDBJ databases">
        <authorList>
            <consortium name="Lawrence Berkeley National Laboratory"/>
            <person name="Haridas S."/>
            <person name="Hensen N."/>
            <person name="Bonometti L."/>
            <person name="Westerberg I."/>
            <person name="Brannstrom I.O."/>
            <person name="Guillou S."/>
            <person name="Cros-Aarteil S."/>
            <person name="Calhoun S."/>
            <person name="Kuo A."/>
            <person name="Mondo S."/>
            <person name="Pangilinan J."/>
            <person name="Riley R."/>
            <person name="Labutti K."/>
            <person name="Andreopoulos B."/>
            <person name="Lipzen A."/>
            <person name="Chen C."/>
            <person name="Yanf M."/>
            <person name="Daum C."/>
            <person name="Ng V."/>
            <person name="Clum A."/>
            <person name="Steindorff A."/>
            <person name="Ohm R."/>
            <person name="Martin F."/>
            <person name="Silar P."/>
            <person name="Natvig D."/>
            <person name="Lalanne C."/>
            <person name="Gautier V."/>
            <person name="Ament-Velasquez S.L."/>
            <person name="Kruys A."/>
            <person name="Hutchinson M.I."/>
            <person name="Powell A.J."/>
            <person name="Barry K."/>
            <person name="Miller A.N."/>
            <person name="Grigoriev I.V."/>
            <person name="Debuchy R."/>
            <person name="Gladieux P."/>
            <person name="Thoren M.H."/>
            <person name="Johannesson H."/>
        </authorList>
    </citation>
    <scope>NUCLEOTIDE SEQUENCE</scope>
    <source>
        <strain evidence="2">CBS 168.71</strain>
    </source>
</reference>
<dbReference type="EMBL" id="JAUEPN010000002">
    <property type="protein sequence ID" value="KAK3298931.1"/>
    <property type="molecule type" value="Genomic_DNA"/>
</dbReference>
<accession>A0AAE0HM18</accession>
<name>A0AAE0HM18_9PEZI</name>
<gene>
    <name evidence="2" type="ORF">B0H64DRAFT_371344</name>
</gene>